<dbReference type="InterPro" id="IPR043504">
    <property type="entry name" value="Peptidase_S1_PA_chymotrypsin"/>
</dbReference>
<keyword evidence="3 6" id="KW-0378">Hydrolase</keyword>
<evidence type="ECO:0000256" key="1">
    <source>
        <dbReference type="ARBA" id="ARBA00010541"/>
    </source>
</evidence>
<dbReference type="Pfam" id="PF13180">
    <property type="entry name" value="PDZ_2"/>
    <property type="match status" value="1"/>
</dbReference>
<dbReference type="PRINTS" id="PR00834">
    <property type="entry name" value="PROTEASES2C"/>
</dbReference>
<dbReference type="SMART" id="SM00228">
    <property type="entry name" value="PDZ"/>
    <property type="match status" value="1"/>
</dbReference>
<dbReference type="RefSeq" id="WP_010960979.1">
    <property type="nucleotide sequence ID" value="NZ_OX458332.1"/>
</dbReference>
<proteinExistence type="inferred from homology"/>
<gene>
    <name evidence="6" type="ORF">MCNOR_2913</name>
</gene>
<feature type="domain" description="PDZ" evidence="5">
    <location>
        <begin position="264"/>
        <end position="361"/>
    </location>
</feature>
<dbReference type="PROSITE" id="PS50106">
    <property type="entry name" value="PDZ"/>
    <property type="match status" value="1"/>
</dbReference>
<dbReference type="AlphaFoldDB" id="A0AA35UJZ0"/>
<dbReference type="Pfam" id="PF13365">
    <property type="entry name" value="Trypsin_2"/>
    <property type="match status" value="1"/>
</dbReference>
<dbReference type="Proteomes" id="UP001158598">
    <property type="component" value="Chromosome"/>
</dbReference>
<evidence type="ECO:0000313" key="6">
    <source>
        <dbReference type="EMBL" id="CAI8873281.1"/>
    </source>
</evidence>
<organism evidence="6 7">
    <name type="scientific">Methylococcus capsulatus</name>
    <dbReference type="NCBI Taxonomy" id="414"/>
    <lineage>
        <taxon>Bacteria</taxon>
        <taxon>Pseudomonadati</taxon>
        <taxon>Pseudomonadota</taxon>
        <taxon>Gammaproteobacteria</taxon>
        <taxon>Methylococcales</taxon>
        <taxon>Methylococcaceae</taxon>
        <taxon>Methylococcus</taxon>
    </lineage>
</organism>
<dbReference type="PANTHER" id="PTHR43343">
    <property type="entry name" value="PEPTIDASE S12"/>
    <property type="match status" value="1"/>
</dbReference>
<dbReference type="InterPro" id="IPR036034">
    <property type="entry name" value="PDZ_sf"/>
</dbReference>
<keyword evidence="4" id="KW-0720">Serine protease</keyword>
<evidence type="ECO:0000256" key="3">
    <source>
        <dbReference type="ARBA" id="ARBA00022801"/>
    </source>
</evidence>
<dbReference type="EC" id="3.4.21.107" evidence="6"/>
<evidence type="ECO:0000313" key="7">
    <source>
        <dbReference type="Proteomes" id="UP001158598"/>
    </source>
</evidence>
<dbReference type="OMA" id="NLIPGQW"/>
<dbReference type="Gene3D" id="2.40.10.10">
    <property type="entry name" value="Trypsin-like serine proteases"/>
    <property type="match status" value="2"/>
</dbReference>
<evidence type="ECO:0000256" key="2">
    <source>
        <dbReference type="ARBA" id="ARBA00022670"/>
    </source>
</evidence>
<dbReference type="EMBL" id="OX458332">
    <property type="protein sequence ID" value="CAI8873281.1"/>
    <property type="molecule type" value="Genomic_DNA"/>
</dbReference>
<keyword evidence="2 6" id="KW-0645">Protease</keyword>
<evidence type="ECO:0000259" key="5">
    <source>
        <dbReference type="PROSITE" id="PS50106"/>
    </source>
</evidence>
<dbReference type="GeneID" id="88223978"/>
<dbReference type="PANTHER" id="PTHR43343:SF3">
    <property type="entry name" value="PROTEASE DO-LIKE 8, CHLOROPLASTIC"/>
    <property type="match status" value="1"/>
</dbReference>
<dbReference type="Gene3D" id="2.30.42.10">
    <property type="match status" value="1"/>
</dbReference>
<dbReference type="SUPFAM" id="SSF50156">
    <property type="entry name" value="PDZ domain-like"/>
    <property type="match status" value="1"/>
</dbReference>
<evidence type="ECO:0000256" key="4">
    <source>
        <dbReference type="ARBA" id="ARBA00022825"/>
    </source>
</evidence>
<protein>
    <submittedName>
        <fullName evidence="6">Serine protease Do</fullName>
        <ecNumber evidence="6">3.4.21.107</ecNumber>
    </submittedName>
</protein>
<dbReference type="SUPFAM" id="SSF50494">
    <property type="entry name" value="Trypsin-like serine proteases"/>
    <property type="match status" value="1"/>
</dbReference>
<dbReference type="GO" id="GO:0006508">
    <property type="term" value="P:proteolysis"/>
    <property type="evidence" value="ECO:0007669"/>
    <property type="project" value="UniProtKB-KW"/>
</dbReference>
<comment type="similarity">
    <text evidence="1">Belongs to the peptidase S1C family.</text>
</comment>
<dbReference type="InterPro" id="IPR051201">
    <property type="entry name" value="Chloro_Bact_Ser_Proteases"/>
</dbReference>
<accession>A0AA35UJZ0</accession>
<dbReference type="InterPro" id="IPR001940">
    <property type="entry name" value="Peptidase_S1C"/>
</dbReference>
<dbReference type="FunFam" id="2.40.10.10:FF:000001">
    <property type="entry name" value="Periplasmic serine protease DegS"/>
    <property type="match status" value="1"/>
</dbReference>
<name>A0AA35UJZ0_METCP</name>
<dbReference type="GO" id="GO:0004252">
    <property type="term" value="F:serine-type endopeptidase activity"/>
    <property type="evidence" value="ECO:0007669"/>
    <property type="project" value="InterPro"/>
</dbReference>
<reference evidence="6" key="1">
    <citation type="submission" date="2023-03" db="EMBL/GenBank/DDBJ databases">
        <authorList>
            <person name="Pearce D."/>
        </authorList>
    </citation>
    <scope>NUCLEOTIDE SEQUENCE</scope>
    <source>
        <strain evidence="6">Mc</strain>
    </source>
</reference>
<sequence>MKPIQESLFPRRLWTATATLLLGFGMVAGGFQAASARDVAPRPISPRGELALEERATVELFEKSKNSVVYISTLQQVMDPWTRNVLSIPRGTGSGFIWDEAGHVVTNYHVVEGASGATVKLADGRDYRAALVGVSKAHDLAVLRIDVGQGIPSPLPIGVSHDLKVGQKVFAIGNPFGLDWSLTTGIVSALDRSLTEETGVTIEHLIQTDAAINPGNSGGPLLDSAGRLVGINTAIYSPSGAFSGVGFAVPVDTVNRVVPQLIGRGQYIRPALGIAVDEGLNQRAVQRLGVTGVLVLKVNPGSAAEAAGLKGATLLPDGRLIPGDIIVAVEGRPVDSVSKLSALLDDYQIGQKVRLSVRRGDTEMDIAVQLQAGS</sequence>
<dbReference type="InterPro" id="IPR009003">
    <property type="entry name" value="Peptidase_S1_PA"/>
</dbReference>
<dbReference type="InterPro" id="IPR001478">
    <property type="entry name" value="PDZ"/>
</dbReference>